<dbReference type="Gene3D" id="2.40.50.1020">
    <property type="entry name" value="LytTr DNA-binding domain"/>
    <property type="match status" value="1"/>
</dbReference>
<dbReference type="GO" id="GO:0000156">
    <property type="term" value="F:phosphorelay response regulator activity"/>
    <property type="evidence" value="ECO:0007669"/>
    <property type="project" value="InterPro"/>
</dbReference>
<dbReference type="PROSITE" id="PS50110">
    <property type="entry name" value="RESPONSE_REGULATORY"/>
    <property type="match status" value="1"/>
</dbReference>
<dbReference type="PANTHER" id="PTHR37299">
    <property type="entry name" value="TRANSCRIPTIONAL REGULATOR-RELATED"/>
    <property type="match status" value="1"/>
</dbReference>
<dbReference type="Pfam" id="PF00072">
    <property type="entry name" value="Response_reg"/>
    <property type="match status" value="1"/>
</dbReference>
<dbReference type="Gene3D" id="3.40.50.2300">
    <property type="match status" value="1"/>
</dbReference>
<evidence type="ECO:0000313" key="4">
    <source>
        <dbReference type="EMBL" id="AYL97867.1"/>
    </source>
</evidence>
<dbReference type="InterPro" id="IPR001789">
    <property type="entry name" value="Sig_transdc_resp-reg_receiver"/>
</dbReference>
<organism evidence="4 5">
    <name type="scientific">Mucilaginibacter celer</name>
    <dbReference type="NCBI Taxonomy" id="2305508"/>
    <lineage>
        <taxon>Bacteria</taxon>
        <taxon>Pseudomonadati</taxon>
        <taxon>Bacteroidota</taxon>
        <taxon>Sphingobacteriia</taxon>
        <taxon>Sphingobacteriales</taxon>
        <taxon>Sphingobacteriaceae</taxon>
        <taxon>Mucilaginibacter</taxon>
    </lineage>
</organism>
<dbReference type="KEGG" id="muh:HYN43_022350"/>
<dbReference type="OrthoDB" id="9787344at2"/>
<feature type="domain" description="Response regulatory" evidence="2">
    <location>
        <begin position="5"/>
        <end position="116"/>
    </location>
</feature>
<sequence length="233" mass="26926">MKKIKVMIVDDERAARSEIRRLLTGYPDFEIISEAANADEAQNLMIARMPDLLFLDIQMPERSGFDLLETMDHVPPVIFTTAYDQYAVKAFDISALDYLVKPIREERFEKAIMQARQKLNNADNAGQIFVKDRQQYHLVQWSSVHLIESMDNYARIFYGDKNVFLKSSLNQLEDKLNAEMFFRINRAQIINRKFVNAVNAPAGNRLTITLSTGNVLEVSERQSVKFKLWVATK</sequence>
<dbReference type="InterPro" id="IPR011006">
    <property type="entry name" value="CheY-like_superfamily"/>
</dbReference>
<dbReference type="RefSeq" id="WP_119406150.1">
    <property type="nucleotide sequence ID" value="NZ_CP032869.1"/>
</dbReference>
<proteinExistence type="predicted"/>
<accession>A0A494VQM9</accession>
<evidence type="ECO:0000259" key="3">
    <source>
        <dbReference type="PROSITE" id="PS50930"/>
    </source>
</evidence>
<reference evidence="4 5" key="1">
    <citation type="submission" date="2018-10" db="EMBL/GenBank/DDBJ databases">
        <title>Genome sequencing of Mucilaginibacter sp. HYN0043.</title>
        <authorList>
            <person name="Kim M."/>
            <person name="Yi H."/>
        </authorList>
    </citation>
    <scope>NUCLEOTIDE SEQUENCE [LARGE SCALE GENOMIC DNA]</scope>
    <source>
        <strain evidence="4 5">HYN0043</strain>
    </source>
</reference>
<feature type="modified residue" description="4-aspartylphosphate" evidence="1">
    <location>
        <position position="56"/>
    </location>
</feature>
<dbReference type="AlphaFoldDB" id="A0A494VQM9"/>
<evidence type="ECO:0000313" key="5">
    <source>
        <dbReference type="Proteomes" id="UP000270046"/>
    </source>
</evidence>
<dbReference type="InterPro" id="IPR007492">
    <property type="entry name" value="LytTR_DNA-bd_dom"/>
</dbReference>
<dbReference type="SMART" id="SM00850">
    <property type="entry name" value="LytTR"/>
    <property type="match status" value="1"/>
</dbReference>
<evidence type="ECO:0000259" key="2">
    <source>
        <dbReference type="PROSITE" id="PS50110"/>
    </source>
</evidence>
<dbReference type="SMART" id="SM00448">
    <property type="entry name" value="REC"/>
    <property type="match status" value="1"/>
</dbReference>
<dbReference type="PANTHER" id="PTHR37299:SF1">
    <property type="entry name" value="STAGE 0 SPORULATION PROTEIN A HOMOLOG"/>
    <property type="match status" value="1"/>
</dbReference>
<gene>
    <name evidence="4" type="ORF">HYN43_022350</name>
</gene>
<name>A0A494VQM9_9SPHI</name>
<dbReference type="EMBL" id="CP032869">
    <property type="protein sequence ID" value="AYL97867.1"/>
    <property type="molecule type" value="Genomic_DNA"/>
</dbReference>
<keyword evidence="1" id="KW-0597">Phosphoprotein</keyword>
<evidence type="ECO:0000256" key="1">
    <source>
        <dbReference type="PROSITE-ProRule" id="PRU00169"/>
    </source>
</evidence>
<dbReference type="InterPro" id="IPR046947">
    <property type="entry name" value="LytR-like"/>
</dbReference>
<dbReference type="Pfam" id="PF04397">
    <property type="entry name" value="LytTR"/>
    <property type="match status" value="1"/>
</dbReference>
<dbReference type="PROSITE" id="PS50930">
    <property type="entry name" value="HTH_LYTTR"/>
    <property type="match status" value="1"/>
</dbReference>
<feature type="domain" description="HTH LytTR-type" evidence="3">
    <location>
        <begin position="128"/>
        <end position="230"/>
    </location>
</feature>
<protein>
    <submittedName>
        <fullName evidence="4">Response regulator</fullName>
    </submittedName>
</protein>
<keyword evidence="5" id="KW-1185">Reference proteome</keyword>
<dbReference type="SUPFAM" id="SSF52172">
    <property type="entry name" value="CheY-like"/>
    <property type="match status" value="1"/>
</dbReference>
<dbReference type="GO" id="GO:0003677">
    <property type="term" value="F:DNA binding"/>
    <property type="evidence" value="ECO:0007669"/>
    <property type="project" value="InterPro"/>
</dbReference>
<dbReference type="Proteomes" id="UP000270046">
    <property type="component" value="Chromosome"/>
</dbReference>